<organism evidence="2 3">
    <name type="scientific">Actinomycetospora straminea</name>
    <dbReference type="NCBI Taxonomy" id="663607"/>
    <lineage>
        <taxon>Bacteria</taxon>
        <taxon>Bacillati</taxon>
        <taxon>Actinomycetota</taxon>
        <taxon>Actinomycetes</taxon>
        <taxon>Pseudonocardiales</taxon>
        <taxon>Pseudonocardiaceae</taxon>
        <taxon>Actinomycetospora</taxon>
    </lineage>
</organism>
<dbReference type="PANTHER" id="PTHR46696:SF4">
    <property type="entry name" value="BIOTIN BIOSYNTHESIS CYTOCHROME P450"/>
    <property type="match status" value="1"/>
</dbReference>
<protein>
    <submittedName>
        <fullName evidence="2">Cytochrome P450</fullName>
    </submittedName>
</protein>
<evidence type="ECO:0000313" key="2">
    <source>
        <dbReference type="EMBL" id="GAA4866499.1"/>
    </source>
</evidence>
<evidence type="ECO:0000256" key="1">
    <source>
        <dbReference type="ARBA" id="ARBA00010617"/>
    </source>
</evidence>
<dbReference type="SUPFAM" id="SSF48264">
    <property type="entry name" value="Cytochrome P450"/>
    <property type="match status" value="1"/>
</dbReference>
<dbReference type="PANTHER" id="PTHR46696">
    <property type="entry name" value="P450, PUTATIVE (EUROFUNG)-RELATED"/>
    <property type="match status" value="1"/>
</dbReference>
<name>A0ABP9E3N3_9PSEU</name>
<dbReference type="EMBL" id="BAABHQ010000002">
    <property type="protein sequence ID" value="GAA4866499.1"/>
    <property type="molecule type" value="Genomic_DNA"/>
</dbReference>
<evidence type="ECO:0000313" key="3">
    <source>
        <dbReference type="Proteomes" id="UP001500457"/>
    </source>
</evidence>
<proteinExistence type="inferred from homology"/>
<dbReference type="Gene3D" id="1.10.630.10">
    <property type="entry name" value="Cytochrome P450"/>
    <property type="match status" value="1"/>
</dbReference>
<dbReference type="PRINTS" id="PR00359">
    <property type="entry name" value="BP450"/>
</dbReference>
<dbReference type="CDD" id="cd11033">
    <property type="entry name" value="CYP142-like"/>
    <property type="match status" value="1"/>
</dbReference>
<dbReference type="InterPro" id="IPR002397">
    <property type="entry name" value="Cyt_P450_B"/>
</dbReference>
<accession>A0ABP9E3N3</accession>
<dbReference type="RefSeq" id="WP_274229927.1">
    <property type="nucleotide sequence ID" value="NZ_BAABHQ010000002.1"/>
</dbReference>
<dbReference type="Proteomes" id="UP001500457">
    <property type="component" value="Unassembled WGS sequence"/>
</dbReference>
<dbReference type="Pfam" id="PF00067">
    <property type="entry name" value="p450"/>
    <property type="match status" value="1"/>
</dbReference>
<comment type="caution">
    <text evidence="2">The sequence shown here is derived from an EMBL/GenBank/DDBJ whole genome shotgun (WGS) entry which is preliminary data.</text>
</comment>
<sequence>MTDTAGTTTVSGRELDPLDLSSLRFWGRPMAERDATFAELRGERPISWHRPPEGMLMPGEDDPGFWAVVRHEDIGHVSKNPKLFCSGQGVQFQEAPPELLEATQSFLAMDAPRHTKLRKIVSAAFTPKQVARVEDRIAERARTIVDRLLEHLSDGSDGDFVQLVAKQLPMGTIYDLMGAPEEYQDSLAEAADLLVATNDPDVLENLGLEDPLAAAGQALMNLLGPATELVEARRREPRDDLMTNLVSAEVDGESLTDPEIGAFFVLLSVAGNDTTRNTIAHSMRRLTEEPEQRAWLAEDLDGRMKGAVEEFVRHASPVLTFRRTATQDTELRGQRIAAGEKVVMFYESGNRDESVFVDPLRFDLSRDPNPHVGFGGGGPHFCMGNMLARTQLRQIFSQLLSRAPGLEVGEPEMLRSNFVHAVKTMPCSL</sequence>
<dbReference type="InterPro" id="IPR001128">
    <property type="entry name" value="Cyt_P450"/>
</dbReference>
<reference evidence="3" key="1">
    <citation type="journal article" date="2019" name="Int. J. Syst. Evol. Microbiol.">
        <title>The Global Catalogue of Microorganisms (GCM) 10K type strain sequencing project: providing services to taxonomists for standard genome sequencing and annotation.</title>
        <authorList>
            <consortium name="The Broad Institute Genomics Platform"/>
            <consortium name="The Broad Institute Genome Sequencing Center for Infectious Disease"/>
            <person name="Wu L."/>
            <person name="Ma J."/>
        </authorList>
    </citation>
    <scope>NUCLEOTIDE SEQUENCE [LARGE SCALE GENOMIC DNA]</scope>
    <source>
        <strain evidence="3">JCM 17983</strain>
    </source>
</reference>
<gene>
    <name evidence="2" type="ORF">GCM10023203_13500</name>
</gene>
<keyword evidence="3" id="KW-1185">Reference proteome</keyword>
<comment type="similarity">
    <text evidence="1">Belongs to the cytochrome P450 family.</text>
</comment>
<dbReference type="InterPro" id="IPR036396">
    <property type="entry name" value="Cyt_P450_sf"/>
</dbReference>